<reference evidence="3" key="3">
    <citation type="submission" date="2015-06" db="UniProtKB">
        <authorList>
            <consortium name="EnsemblProtists"/>
        </authorList>
    </citation>
    <scope>IDENTIFICATION</scope>
</reference>
<dbReference type="Proteomes" id="UP000011087">
    <property type="component" value="Unassembled WGS sequence"/>
</dbReference>
<reference evidence="4" key="2">
    <citation type="submission" date="2012-11" db="EMBL/GenBank/DDBJ databases">
        <authorList>
            <person name="Kuo A."/>
            <person name="Curtis B.A."/>
            <person name="Tanifuji G."/>
            <person name="Burki F."/>
            <person name="Gruber A."/>
            <person name="Irimia M."/>
            <person name="Maruyama S."/>
            <person name="Arias M.C."/>
            <person name="Ball S.G."/>
            <person name="Gile G.H."/>
            <person name="Hirakawa Y."/>
            <person name="Hopkins J.F."/>
            <person name="Rensing S.A."/>
            <person name="Schmutz J."/>
            <person name="Symeonidi A."/>
            <person name="Elias M."/>
            <person name="Eveleigh R.J."/>
            <person name="Herman E.K."/>
            <person name="Klute M.J."/>
            <person name="Nakayama T."/>
            <person name="Obornik M."/>
            <person name="Reyes-Prieto A."/>
            <person name="Armbrust E.V."/>
            <person name="Aves S.J."/>
            <person name="Beiko R.G."/>
            <person name="Coutinho P."/>
            <person name="Dacks J.B."/>
            <person name="Durnford D.G."/>
            <person name="Fast N.M."/>
            <person name="Green B.R."/>
            <person name="Grisdale C."/>
            <person name="Hempe F."/>
            <person name="Henrissat B."/>
            <person name="Hoppner M.P."/>
            <person name="Ishida K.-I."/>
            <person name="Kim E."/>
            <person name="Koreny L."/>
            <person name="Kroth P.G."/>
            <person name="Liu Y."/>
            <person name="Malik S.-B."/>
            <person name="Maier U.G."/>
            <person name="McRose D."/>
            <person name="Mock T."/>
            <person name="Neilson J.A."/>
            <person name="Onodera N.T."/>
            <person name="Poole A.M."/>
            <person name="Pritham E.J."/>
            <person name="Richards T.A."/>
            <person name="Rocap G."/>
            <person name="Roy S.W."/>
            <person name="Sarai C."/>
            <person name="Schaack S."/>
            <person name="Shirato S."/>
            <person name="Slamovits C.H."/>
            <person name="Spencer D.F."/>
            <person name="Suzuki S."/>
            <person name="Worden A.Z."/>
            <person name="Zauner S."/>
            <person name="Barry K."/>
            <person name="Bell C."/>
            <person name="Bharti A.K."/>
            <person name="Crow J.A."/>
            <person name="Grimwood J."/>
            <person name="Kramer R."/>
            <person name="Lindquist E."/>
            <person name="Lucas S."/>
            <person name="Salamov A."/>
            <person name="McFadden G.I."/>
            <person name="Lane C.E."/>
            <person name="Keeling P.J."/>
            <person name="Gray M.W."/>
            <person name="Grigoriev I.V."/>
            <person name="Archibald J.M."/>
        </authorList>
    </citation>
    <scope>NUCLEOTIDE SEQUENCE</scope>
    <source>
        <strain evidence="4">CCMP2712</strain>
    </source>
</reference>
<evidence type="ECO:0000313" key="4">
    <source>
        <dbReference type="Proteomes" id="UP000011087"/>
    </source>
</evidence>
<dbReference type="AlphaFoldDB" id="L1JUD6"/>
<feature type="coiled-coil region" evidence="1">
    <location>
        <begin position="73"/>
        <end position="128"/>
    </location>
</feature>
<protein>
    <submittedName>
        <fullName evidence="2 3">Uncharacterized protein</fullName>
    </submittedName>
</protein>
<evidence type="ECO:0000313" key="2">
    <source>
        <dbReference type="EMBL" id="EKX51919.1"/>
    </source>
</evidence>
<dbReference type="GeneID" id="17308490"/>
<dbReference type="EMBL" id="JH992974">
    <property type="protein sequence ID" value="EKX51919.1"/>
    <property type="molecule type" value="Genomic_DNA"/>
</dbReference>
<accession>L1JUD6</accession>
<gene>
    <name evidence="2" type="ORF">GUITHDRAFT_102531</name>
</gene>
<organism evidence="2">
    <name type="scientific">Guillardia theta (strain CCMP2712)</name>
    <name type="common">Cryptophyte</name>
    <dbReference type="NCBI Taxonomy" id="905079"/>
    <lineage>
        <taxon>Eukaryota</taxon>
        <taxon>Cryptophyceae</taxon>
        <taxon>Pyrenomonadales</taxon>
        <taxon>Geminigeraceae</taxon>
        <taxon>Guillardia</taxon>
    </lineage>
</organism>
<name>L1JUD6_GUITC</name>
<keyword evidence="4" id="KW-1185">Reference proteome</keyword>
<dbReference type="RefSeq" id="XP_005838899.1">
    <property type="nucleotide sequence ID" value="XM_005838842.1"/>
</dbReference>
<dbReference type="HOGENOM" id="CLU_1921091_0_0_1"/>
<evidence type="ECO:0000256" key="1">
    <source>
        <dbReference type="SAM" id="Coils"/>
    </source>
</evidence>
<proteinExistence type="predicted"/>
<dbReference type="KEGG" id="gtt:GUITHDRAFT_102531"/>
<dbReference type="PaxDb" id="55529-EKX51919"/>
<dbReference type="EnsemblProtists" id="EKX51919">
    <property type="protein sequence ID" value="EKX51919"/>
    <property type="gene ID" value="GUITHDRAFT_102531"/>
</dbReference>
<keyword evidence="1" id="KW-0175">Coiled coil</keyword>
<reference evidence="2 4" key="1">
    <citation type="journal article" date="2012" name="Nature">
        <title>Algal genomes reveal evolutionary mosaicism and the fate of nucleomorphs.</title>
        <authorList>
            <consortium name="DOE Joint Genome Institute"/>
            <person name="Curtis B.A."/>
            <person name="Tanifuji G."/>
            <person name="Burki F."/>
            <person name="Gruber A."/>
            <person name="Irimia M."/>
            <person name="Maruyama S."/>
            <person name="Arias M.C."/>
            <person name="Ball S.G."/>
            <person name="Gile G.H."/>
            <person name="Hirakawa Y."/>
            <person name="Hopkins J.F."/>
            <person name="Kuo A."/>
            <person name="Rensing S.A."/>
            <person name="Schmutz J."/>
            <person name="Symeonidi A."/>
            <person name="Elias M."/>
            <person name="Eveleigh R.J."/>
            <person name="Herman E.K."/>
            <person name="Klute M.J."/>
            <person name="Nakayama T."/>
            <person name="Obornik M."/>
            <person name="Reyes-Prieto A."/>
            <person name="Armbrust E.V."/>
            <person name="Aves S.J."/>
            <person name="Beiko R.G."/>
            <person name="Coutinho P."/>
            <person name="Dacks J.B."/>
            <person name="Durnford D.G."/>
            <person name="Fast N.M."/>
            <person name="Green B.R."/>
            <person name="Grisdale C.J."/>
            <person name="Hempel F."/>
            <person name="Henrissat B."/>
            <person name="Hoppner M.P."/>
            <person name="Ishida K."/>
            <person name="Kim E."/>
            <person name="Koreny L."/>
            <person name="Kroth P.G."/>
            <person name="Liu Y."/>
            <person name="Malik S.B."/>
            <person name="Maier U.G."/>
            <person name="McRose D."/>
            <person name="Mock T."/>
            <person name="Neilson J.A."/>
            <person name="Onodera N.T."/>
            <person name="Poole A.M."/>
            <person name="Pritham E.J."/>
            <person name="Richards T.A."/>
            <person name="Rocap G."/>
            <person name="Roy S.W."/>
            <person name="Sarai C."/>
            <person name="Schaack S."/>
            <person name="Shirato S."/>
            <person name="Slamovits C.H."/>
            <person name="Spencer D.F."/>
            <person name="Suzuki S."/>
            <person name="Worden A.Z."/>
            <person name="Zauner S."/>
            <person name="Barry K."/>
            <person name="Bell C."/>
            <person name="Bharti A.K."/>
            <person name="Crow J.A."/>
            <person name="Grimwood J."/>
            <person name="Kramer R."/>
            <person name="Lindquist E."/>
            <person name="Lucas S."/>
            <person name="Salamov A."/>
            <person name="McFadden G.I."/>
            <person name="Lane C.E."/>
            <person name="Keeling P.J."/>
            <person name="Gray M.W."/>
            <person name="Grigoriev I.V."/>
            <person name="Archibald J.M."/>
        </authorList>
    </citation>
    <scope>NUCLEOTIDE SEQUENCE</scope>
    <source>
        <strain evidence="2 4">CCMP2712</strain>
    </source>
</reference>
<evidence type="ECO:0000313" key="3">
    <source>
        <dbReference type="EnsemblProtists" id="EKX51919"/>
    </source>
</evidence>
<sequence length="132" mass="15687">MIKSLKEETERRIRAEEKLCKQRHLAQQSLQDAVFIAKYLDLSLPSQPEPPLSPTDQEQEPLELSLSCTREICKQLSQRFLEKQKEEKKLQAERDQLFEDFGRLSELVQFLQERCNTLEAELLQYQDFEDQE</sequence>